<evidence type="ECO:0000256" key="1">
    <source>
        <dbReference type="SAM" id="Coils"/>
    </source>
</evidence>
<dbReference type="RefSeq" id="WP_169453172.1">
    <property type="nucleotide sequence ID" value="NZ_CP051774.1"/>
</dbReference>
<organism evidence="2 3">
    <name type="scientific">Luteolibacter luteus</name>
    <dbReference type="NCBI Taxonomy" id="2728835"/>
    <lineage>
        <taxon>Bacteria</taxon>
        <taxon>Pseudomonadati</taxon>
        <taxon>Verrucomicrobiota</taxon>
        <taxon>Verrucomicrobiia</taxon>
        <taxon>Verrucomicrobiales</taxon>
        <taxon>Verrucomicrobiaceae</taxon>
        <taxon>Luteolibacter</taxon>
    </lineage>
</organism>
<gene>
    <name evidence="2" type="ORF">HHL09_03875</name>
</gene>
<dbReference type="Proteomes" id="UP000501812">
    <property type="component" value="Chromosome"/>
</dbReference>
<sequence length="116" mass="12990">MKLPLVAFATSAFLTGVTPAQFETPARAASIEVRICQVDLDVALKHYEKLQTMLRETRLERDLQGSSLGPNNPEVELTTRKMEVIQRSLAELKVEIQDLSARLEKTTPRPSGLQTR</sequence>
<keyword evidence="3" id="KW-1185">Reference proteome</keyword>
<dbReference type="KEGG" id="luo:HHL09_03875"/>
<protein>
    <submittedName>
        <fullName evidence="2">Uncharacterized protein</fullName>
    </submittedName>
</protein>
<reference evidence="2 3" key="1">
    <citation type="submission" date="2020-04" db="EMBL/GenBank/DDBJ databases">
        <title>Luteolibacter sp. G-1-1-1 isolated from soil.</title>
        <authorList>
            <person name="Dahal R.H."/>
        </authorList>
    </citation>
    <scope>NUCLEOTIDE SEQUENCE [LARGE SCALE GENOMIC DNA]</scope>
    <source>
        <strain evidence="2 3">G-1-1-1</strain>
    </source>
</reference>
<name>A0A858REB2_9BACT</name>
<accession>A0A858REB2</accession>
<dbReference type="EMBL" id="CP051774">
    <property type="protein sequence ID" value="QJE94951.1"/>
    <property type="molecule type" value="Genomic_DNA"/>
</dbReference>
<evidence type="ECO:0000313" key="3">
    <source>
        <dbReference type="Proteomes" id="UP000501812"/>
    </source>
</evidence>
<proteinExistence type="predicted"/>
<feature type="coiled-coil region" evidence="1">
    <location>
        <begin position="75"/>
        <end position="102"/>
    </location>
</feature>
<keyword evidence="1" id="KW-0175">Coiled coil</keyword>
<dbReference type="AlphaFoldDB" id="A0A858REB2"/>
<evidence type="ECO:0000313" key="2">
    <source>
        <dbReference type="EMBL" id="QJE94951.1"/>
    </source>
</evidence>